<organism evidence="3 4">
    <name type="scientific">Gordonia lacunae</name>
    <dbReference type="NCBI Taxonomy" id="417102"/>
    <lineage>
        <taxon>Bacteria</taxon>
        <taxon>Bacillati</taxon>
        <taxon>Actinomycetota</taxon>
        <taxon>Actinomycetes</taxon>
        <taxon>Mycobacteriales</taxon>
        <taxon>Gordoniaceae</taxon>
        <taxon>Gordonia</taxon>
    </lineage>
</organism>
<dbReference type="PROSITE" id="PS51257">
    <property type="entry name" value="PROKAR_LIPOPROTEIN"/>
    <property type="match status" value="1"/>
</dbReference>
<dbReference type="Proteomes" id="UP000194632">
    <property type="component" value="Unassembled WGS sequence"/>
</dbReference>
<evidence type="ECO:0000256" key="1">
    <source>
        <dbReference type="SAM" id="SignalP"/>
    </source>
</evidence>
<dbReference type="InterPro" id="IPR015168">
    <property type="entry name" value="SsuA/THI5"/>
</dbReference>
<dbReference type="PANTHER" id="PTHR30024">
    <property type="entry name" value="ALIPHATIC SULFONATES-BINDING PROTEIN-RELATED"/>
    <property type="match status" value="1"/>
</dbReference>
<dbReference type="Pfam" id="PF09084">
    <property type="entry name" value="NMT1"/>
    <property type="match status" value="1"/>
</dbReference>
<comment type="caution">
    <text evidence="3">The sequence shown here is derived from an EMBL/GenBank/DDBJ whole genome shotgun (WGS) entry which is preliminary data.</text>
</comment>
<dbReference type="RefSeq" id="WP_086536748.1">
    <property type="nucleotide sequence ID" value="NZ_NGFO01000023.1"/>
</dbReference>
<feature type="domain" description="SsuA/THI5-like" evidence="2">
    <location>
        <begin position="136"/>
        <end position="277"/>
    </location>
</feature>
<evidence type="ECO:0000313" key="3">
    <source>
        <dbReference type="EMBL" id="OUC77242.1"/>
    </source>
</evidence>
<accession>A0A243Q6V8</accession>
<evidence type="ECO:0000259" key="2">
    <source>
        <dbReference type="Pfam" id="PF09084"/>
    </source>
</evidence>
<reference evidence="3 4" key="1">
    <citation type="submission" date="2017-05" db="EMBL/GenBank/DDBJ databases">
        <title>Biotechnological potential of actinobacteria isolated from South African environments.</title>
        <authorList>
            <person name="Le Roes-Hill M."/>
            <person name="Prins A."/>
            <person name="Durrell K.A."/>
        </authorList>
    </citation>
    <scope>NUCLEOTIDE SEQUENCE [LARGE SCALE GENOMIC DNA]</scope>
    <source>
        <strain evidence="3">BS2</strain>
    </source>
</reference>
<keyword evidence="4" id="KW-1185">Reference proteome</keyword>
<dbReference type="PANTHER" id="PTHR30024:SF45">
    <property type="entry name" value="ABC TRANSPORTER SUBSTRATE-BINDING PROTEIN"/>
    <property type="match status" value="1"/>
</dbReference>
<keyword evidence="1" id="KW-0732">Signal</keyword>
<dbReference type="OrthoDB" id="286202at2"/>
<dbReference type="Gene3D" id="3.40.190.10">
    <property type="entry name" value="Periplasmic binding protein-like II"/>
    <property type="match status" value="2"/>
</dbReference>
<dbReference type="STRING" id="417102.CA982_18250"/>
<dbReference type="EMBL" id="NGFO01000023">
    <property type="protein sequence ID" value="OUC77242.1"/>
    <property type="molecule type" value="Genomic_DNA"/>
</dbReference>
<name>A0A243Q6V8_9ACTN</name>
<proteinExistence type="predicted"/>
<feature type="chain" id="PRO_5039421164" evidence="1">
    <location>
        <begin position="21"/>
        <end position="479"/>
    </location>
</feature>
<sequence length="479" mass="50756">MRTRLRHRQLAALTATLAVALGSAACSLEDSGDSDAVRVVVGYQSKTINTVTAGTLLRAEGQFEKRLAEVTERTGQKYAVEWQDYDTGAPITTGMVAGKIDIGSMGDYPLLINGSRAGAEEKTRTEMLSVAGSSPRGSLNMVVVPPDSPAATIADLRGKSISASVGSAGHGTLVQALDRAGIDPTTGVQMQNQQPQVGASALESGKVDALAQFVAWPGLLVFQDKARLLYDGAQLGVPTLHGVVARSAYAQENPDVVAAFLRAQLDSAASLTRDPLAAAERVAKNSGLPAEVVYLYNGPGGTDFNPAIKSNLVEALHNDVPYLKSIGSFPHEIDLDTFVDPGPLQETFASAGVDYSEAVSRNSNASVIRGTDPVCGVEVDPATAGEIWLRGRERTQPAADPTCLLRAIEQARRQGKEVRAAYISDPQLGTRWFADKAVWLREGNRYVAFTTSDSAQQYRATHPGAADVTYEQALTEVAS</sequence>
<protein>
    <submittedName>
        <fullName evidence="3">ABC transporter substrate-binding protein</fullName>
    </submittedName>
</protein>
<gene>
    <name evidence="3" type="ORF">CA982_18250</name>
</gene>
<dbReference type="AlphaFoldDB" id="A0A243Q6V8"/>
<dbReference type="SUPFAM" id="SSF53850">
    <property type="entry name" value="Periplasmic binding protein-like II"/>
    <property type="match status" value="1"/>
</dbReference>
<dbReference type="SUPFAM" id="SSF160387">
    <property type="entry name" value="NosL/MerB-like"/>
    <property type="match status" value="1"/>
</dbReference>
<evidence type="ECO:0000313" key="4">
    <source>
        <dbReference type="Proteomes" id="UP000194632"/>
    </source>
</evidence>
<feature type="signal peptide" evidence="1">
    <location>
        <begin position="1"/>
        <end position="20"/>
    </location>
</feature>